<evidence type="ECO:0000313" key="4">
    <source>
        <dbReference type="Proteomes" id="UP001270362"/>
    </source>
</evidence>
<accession>A0AAE0X5H6</accession>
<gene>
    <name evidence="3" type="ORF">B0T22DRAFT_465300</name>
</gene>
<sequence length="84" mass="9496">MPDSANFACSQWLVLCQLLSLGNDVNSAHQEPVGDFNYTQTRDKMKDQTVRAKQFAAGLSRKPDARIVRHKKSREPSRERCCAS</sequence>
<reference evidence="3" key="1">
    <citation type="journal article" date="2023" name="Mol. Phylogenet. Evol.">
        <title>Genome-scale phylogeny and comparative genomics of the fungal order Sordariales.</title>
        <authorList>
            <person name="Hensen N."/>
            <person name="Bonometti L."/>
            <person name="Westerberg I."/>
            <person name="Brannstrom I.O."/>
            <person name="Guillou S."/>
            <person name="Cros-Aarteil S."/>
            <person name="Calhoun S."/>
            <person name="Haridas S."/>
            <person name="Kuo A."/>
            <person name="Mondo S."/>
            <person name="Pangilinan J."/>
            <person name="Riley R."/>
            <person name="LaButti K."/>
            <person name="Andreopoulos B."/>
            <person name="Lipzen A."/>
            <person name="Chen C."/>
            <person name="Yan M."/>
            <person name="Daum C."/>
            <person name="Ng V."/>
            <person name="Clum A."/>
            <person name="Steindorff A."/>
            <person name="Ohm R.A."/>
            <person name="Martin F."/>
            <person name="Silar P."/>
            <person name="Natvig D.O."/>
            <person name="Lalanne C."/>
            <person name="Gautier V."/>
            <person name="Ament-Velasquez S.L."/>
            <person name="Kruys A."/>
            <person name="Hutchinson M.I."/>
            <person name="Powell A.J."/>
            <person name="Barry K."/>
            <person name="Miller A.N."/>
            <person name="Grigoriev I.V."/>
            <person name="Debuchy R."/>
            <person name="Gladieux P."/>
            <person name="Hiltunen Thoren M."/>
            <person name="Johannesson H."/>
        </authorList>
    </citation>
    <scope>NUCLEOTIDE SEQUENCE</scope>
    <source>
        <strain evidence="3">CBS 314.62</strain>
    </source>
</reference>
<organism evidence="3 4">
    <name type="scientific">Podospora appendiculata</name>
    <dbReference type="NCBI Taxonomy" id="314037"/>
    <lineage>
        <taxon>Eukaryota</taxon>
        <taxon>Fungi</taxon>
        <taxon>Dikarya</taxon>
        <taxon>Ascomycota</taxon>
        <taxon>Pezizomycotina</taxon>
        <taxon>Sordariomycetes</taxon>
        <taxon>Sordariomycetidae</taxon>
        <taxon>Sordariales</taxon>
        <taxon>Podosporaceae</taxon>
        <taxon>Podospora</taxon>
    </lineage>
</organism>
<reference evidence="3" key="2">
    <citation type="submission" date="2023-06" db="EMBL/GenBank/DDBJ databases">
        <authorList>
            <consortium name="Lawrence Berkeley National Laboratory"/>
            <person name="Haridas S."/>
            <person name="Hensen N."/>
            <person name="Bonometti L."/>
            <person name="Westerberg I."/>
            <person name="Brannstrom I.O."/>
            <person name="Guillou S."/>
            <person name="Cros-Aarteil S."/>
            <person name="Calhoun S."/>
            <person name="Kuo A."/>
            <person name="Mondo S."/>
            <person name="Pangilinan J."/>
            <person name="Riley R."/>
            <person name="Labutti K."/>
            <person name="Andreopoulos B."/>
            <person name="Lipzen A."/>
            <person name="Chen C."/>
            <person name="Yanf M."/>
            <person name="Daum C."/>
            <person name="Ng V."/>
            <person name="Clum A."/>
            <person name="Steindorff A."/>
            <person name="Ohm R."/>
            <person name="Martin F."/>
            <person name="Silar P."/>
            <person name="Natvig D."/>
            <person name="Lalanne C."/>
            <person name="Gautier V."/>
            <person name="Ament-Velasquez S.L."/>
            <person name="Kruys A."/>
            <person name="Hutchinson M.I."/>
            <person name="Powell A.J."/>
            <person name="Barry K."/>
            <person name="Miller A.N."/>
            <person name="Grigoriev I.V."/>
            <person name="Debuchy R."/>
            <person name="Gladieux P."/>
            <person name="Thoren M.H."/>
            <person name="Johannesson H."/>
        </authorList>
    </citation>
    <scope>NUCLEOTIDE SEQUENCE</scope>
    <source>
        <strain evidence="3">CBS 314.62</strain>
    </source>
</reference>
<feature type="region of interest" description="Disordered" evidence="1">
    <location>
        <begin position="60"/>
        <end position="84"/>
    </location>
</feature>
<keyword evidence="2" id="KW-0732">Signal</keyword>
<evidence type="ECO:0000313" key="3">
    <source>
        <dbReference type="EMBL" id="KAK3685298.1"/>
    </source>
</evidence>
<evidence type="ECO:0000256" key="1">
    <source>
        <dbReference type="SAM" id="MobiDB-lite"/>
    </source>
</evidence>
<name>A0AAE0X5H6_9PEZI</name>
<dbReference type="Proteomes" id="UP001270362">
    <property type="component" value="Unassembled WGS sequence"/>
</dbReference>
<comment type="caution">
    <text evidence="3">The sequence shown here is derived from an EMBL/GenBank/DDBJ whole genome shotgun (WGS) entry which is preliminary data.</text>
</comment>
<feature type="compositionally biased region" description="Basic and acidic residues" evidence="1">
    <location>
        <begin position="74"/>
        <end position="84"/>
    </location>
</feature>
<feature type="chain" id="PRO_5042240414" evidence="2">
    <location>
        <begin position="28"/>
        <end position="84"/>
    </location>
</feature>
<protein>
    <submittedName>
        <fullName evidence="3">Uncharacterized protein</fullName>
    </submittedName>
</protein>
<keyword evidence="4" id="KW-1185">Reference proteome</keyword>
<feature type="signal peptide" evidence="2">
    <location>
        <begin position="1"/>
        <end position="27"/>
    </location>
</feature>
<dbReference type="EMBL" id="JAULSO010000003">
    <property type="protein sequence ID" value="KAK3685298.1"/>
    <property type="molecule type" value="Genomic_DNA"/>
</dbReference>
<evidence type="ECO:0000256" key="2">
    <source>
        <dbReference type="SAM" id="SignalP"/>
    </source>
</evidence>
<proteinExistence type="predicted"/>
<dbReference type="AlphaFoldDB" id="A0AAE0X5H6"/>